<evidence type="ECO:0000313" key="2">
    <source>
        <dbReference type="EMBL" id="PRP95460.1"/>
    </source>
</evidence>
<dbReference type="InterPro" id="IPR006328">
    <property type="entry name" value="2-HAD"/>
</dbReference>
<dbReference type="EC" id="3.8.1.3" evidence="2"/>
<dbReference type="InterPro" id="IPR051540">
    <property type="entry name" value="S-2-haloacid_dehalogenase"/>
</dbReference>
<dbReference type="Pfam" id="PF00702">
    <property type="entry name" value="Hydrolase"/>
    <property type="match status" value="1"/>
</dbReference>
<dbReference type="GO" id="GO:0018785">
    <property type="term" value="F:haloacetate dehalogenase activity"/>
    <property type="evidence" value="ECO:0007669"/>
    <property type="project" value="UniProtKB-EC"/>
</dbReference>
<dbReference type="SFLD" id="SFLDS00003">
    <property type="entry name" value="Haloacid_Dehalogenase"/>
    <property type="match status" value="1"/>
</dbReference>
<dbReference type="RefSeq" id="WP_106393232.1">
    <property type="nucleotide sequence ID" value="NZ_PVNK01000170.1"/>
</dbReference>
<dbReference type="InterPro" id="IPR036412">
    <property type="entry name" value="HAD-like_sf"/>
</dbReference>
<reference evidence="2 3" key="1">
    <citation type="submission" date="2018-03" db="EMBL/GenBank/DDBJ databases">
        <title>Draft Genome Sequences of the Obligatory Marine Myxobacteria Enhygromyxa salina SWB005.</title>
        <authorList>
            <person name="Poehlein A."/>
            <person name="Moghaddam J.A."/>
            <person name="Harms H."/>
            <person name="Alanjari M."/>
            <person name="Koenig G.M."/>
            <person name="Daniel R."/>
            <person name="Schaeberle T.F."/>
        </authorList>
    </citation>
    <scope>NUCLEOTIDE SEQUENCE [LARGE SCALE GENOMIC DNA]</scope>
    <source>
        <strain evidence="2 3">SWB005</strain>
    </source>
</reference>
<dbReference type="OrthoDB" id="9785638at2"/>
<accession>A0A2S9XRU1</accession>
<gene>
    <name evidence="2" type="primary">dehH2</name>
    <name evidence="2" type="ORF">ENSA5_39250</name>
</gene>
<protein>
    <submittedName>
        <fullName evidence="2">Haloacetate dehalogenase H-2</fullName>
        <ecNumber evidence="2">3.8.1.3</ecNumber>
    </submittedName>
</protein>
<organism evidence="2 3">
    <name type="scientific">Enhygromyxa salina</name>
    <dbReference type="NCBI Taxonomy" id="215803"/>
    <lineage>
        <taxon>Bacteria</taxon>
        <taxon>Pseudomonadati</taxon>
        <taxon>Myxococcota</taxon>
        <taxon>Polyangia</taxon>
        <taxon>Nannocystales</taxon>
        <taxon>Nannocystaceae</taxon>
        <taxon>Enhygromyxa</taxon>
    </lineage>
</organism>
<dbReference type="SFLD" id="SFLDG01129">
    <property type="entry name" value="C1.5:_HAD__Beta-PGM__Phosphata"/>
    <property type="match status" value="1"/>
</dbReference>
<dbReference type="AlphaFoldDB" id="A0A2S9XRU1"/>
<evidence type="ECO:0000313" key="3">
    <source>
        <dbReference type="Proteomes" id="UP000237968"/>
    </source>
</evidence>
<dbReference type="NCBIfam" id="TIGR01493">
    <property type="entry name" value="HAD-SF-IA-v2"/>
    <property type="match status" value="1"/>
</dbReference>
<keyword evidence="3" id="KW-1185">Reference proteome</keyword>
<dbReference type="Proteomes" id="UP000237968">
    <property type="component" value="Unassembled WGS sequence"/>
</dbReference>
<dbReference type="PANTHER" id="PTHR43316:SF9">
    <property type="entry name" value="ACID DEHALOGENASE, PUTATIVE (AFU_ORTHOLOGUE AFUA_6G14460)-RELATED"/>
    <property type="match status" value="1"/>
</dbReference>
<keyword evidence="1 2" id="KW-0378">Hydrolase</keyword>
<sequence length="242" mass="26031">MTTDPARPGPRDFEVISFDCYGTLIDWESGILAAMQPVISRHDLVSRPDEILAAYARAESAVEAGPYKPYREVLRRTFAGMAKDLGFAPQADELETLVEALPRWEPFPDTLAGLRALAAAGHKLAIISNVDDDLFAATARTLEVELHAVVTAAQARCYKPGDAIFERAFEVFGVAPGRLLHAAQSRYHDLVPGRRHGVQTVHVVRDSGRGDVGAAPSVDPLDAAEPDWSVPDLAGLVALVGA</sequence>
<dbReference type="PANTHER" id="PTHR43316">
    <property type="entry name" value="HYDROLASE, HALOACID DELAHOGENASE-RELATED"/>
    <property type="match status" value="1"/>
</dbReference>
<evidence type="ECO:0000256" key="1">
    <source>
        <dbReference type="ARBA" id="ARBA00022801"/>
    </source>
</evidence>
<proteinExistence type="predicted"/>
<comment type="caution">
    <text evidence="2">The sequence shown here is derived from an EMBL/GenBank/DDBJ whole genome shotgun (WGS) entry which is preliminary data.</text>
</comment>
<dbReference type="SUPFAM" id="SSF56784">
    <property type="entry name" value="HAD-like"/>
    <property type="match status" value="1"/>
</dbReference>
<dbReference type="EMBL" id="PVNK01000170">
    <property type="protein sequence ID" value="PRP95460.1"/>
    <property type="molecule type" value="Genomic_DNA"/>
</dbReference>
<name>A0A2S9XRU1_9BACT</name>
<dbReference type="PRINTS" id="PR00413">
    <property type="entry name" value="HADHALOGNASE"/>
</dbReference>
<dbReference type="InterPro" id="IPR023214">
    <property type="entry name" value="HAD_sf"/>
</dbReference>
<dbReference type="NCBIfam" id="TIGR01428">
    <property type="entry name" value="HAD_type_II"/>
    <property type="match status" value="1"/>
</dbReference>
<dbReference type="Gene3D" id="1.10.150.750">
    <property type="match status" value="1"/>
</dbReference>
<dbReference type="InterPro" id="IPR006439">
    <property type="entry name" value="HAD-SF_hydro_IA"/>
</dbReference>
<dbReference type="Gene3D" id="3.40.50.1000">
    <property type="entry name" value="HAD superfamily/HAD-like"/>
    <property type="match status" value="1"/>
</dbReference>